<sequence>MGCCSTNSADDNLHRANQKYLQDITQKQKEVNFEEGLPSRRRATRAPPVDFSYESEESESESDDSNNSFLNDSDYYNAKARLKSKFMPFFPTISELKIFTIYKYSGGQCANNLPFWPQVFHYLSLEDIEVVMLGCKSFYEAAQDERILEKFLDSDDEESDSDDYDEYENFHQPTLKKNTSNNYSNKGKSSAWRAASKKLVPKSSDNYFSPYEESSDNKQRRVSLAKRKRSESWTKISIQKKRRNTIIKMHNQSIMGRNKDSPAIRLQNVEPIECSENHSISESSEVSEDKLQKQEKNDNKKDEDSFFGITPCESIQKQSSSHSKKAQSKKKRKQSVRFNGTRSPKKSFKFRRDSILKRLKFKPILKFNKDNERENAILNNIKEKMDVYDKEFHNRDDDGHNKLLALHPTKLVEQTMDSSVEIQNGQRGIPQVSQIAHDKVILKLGESSPEVSKHKFNMTKKYSGHENMIGQTLQISEEAVQGLPYPQEFLNNLRAQNEDLRNRVEQNLKSITSKKNEFNYSVGRIQPFETPSEECGNHDTREFYESRKNRGFR</sequence>
<evidence type="ECO:0000313" key="3">
    <source>
        <dbReference type="EMBL" id="CAI2360300.1"/>
    </source>
</evidence>
<evidence type="ECO:0000313" key="4">
    <source>
        <dbReference type="Proteomes" id="UP001295684"/>
    </source>
</evidence>
<evidence type="ECO:0000256" key="1">
    <source>
        <dbReference type="SAM" id="Coils"/>
    </source>
</evidence>
<feature type="coiled-coil region" evidence="1">
    <location>
        <begin position="490"/>
        <end position="517"/>
    </location>
</feature>
<keyword evidence="4" id="KW-1185">Reference proteome</keyword>
<feature type="region of interest" description="Disordered" evidence="2">
    <location>
        <begin position="205"/>
        <end position="228"/>
    </location>
</feature>
<protein>
    <submittedName>
        <fullName evidence="3">Uncharacterized protein</fullName>
    </submittedName>
</protein>
<reference evidence="3" key="1">
    <citation type="submission" date="2023-07" db="EMBL/GenBank/DDBJ databases">
        <authorList>
            <consortium name="AG Swart"/>
            <person name="Singh M."/>
            <person name="Singh A."/>
            <person name="Seah K."/>
            <person name="Emmerich C."/>
        </authorList>
    </citation>
    <scope>NUCLEOTIDE SEQUENCE</scope>
    <source>
        <strain evidence="3">DP1</strain>
    </source>
</reference>
<accession>A0AAD1X7G9</accession>
<gene>
    <name evidence="3" type="ORF">ECRASSUSDP1_LOCUS1600</name>
</gene>
<evidence type="ECO:0000256" key="2">
    <source>
        <dbReference type="SAM" id="MobiDB-lite"/>
    </source>
</evidence>
<organism evidence="3 4">
    <name type="scientific">Euplotes crassus</name>
    <dbReference type="NCBI Taxonomy" id="5936"/>
    <lineage>
        <taxon>Eukaryota</taxon>
        <taxon>Sar</taxon>
        <taxon>Alveolata</taxon>
        <taxon>Ciliophora</taxon>
        <taxon>Intramacronucleata</taxon>
        <taxon>Spirotrichea</taxon>
        <taxon>Hypotrichia</taxon>
        <taxon>Euplotida</taxon>
        <taxon>Euplotidae</taxon>
        <taxon>Moneuplotes</taxon>
    </lineage>
</organism>
<dbReference type="EMBL" id="CAMPGE010001508">
    <property type="protein sequence ID" value="CAI2360300.1"/>
    <property type="molecule type" value="Genomic_DNA"/>
</dbReference>
<feature type="compositionally biased region" description="Acidic residues" evidence="2">
    <location>
        <begin position="53"/>
        <end position="64"/>
    </location>
</feature>
<feature type="compositionally biased region" description="Basic and acidic residues" evidence="2">
    <location>
        <begin position="287"/>
        <end position="304"/>
    </location>
</feature>
<name>A0AAD1X7G9_EUPCR</name>
<dbReference type="AlphaFoldDB" id="A0AAD1X7G9"/>
<keyword evidence="1" id="KW-0175">Coiled coil</keyword>
<feature type="region of interest" description="Disordered" evidence="2">
    <location>
        <begin position="275"/>
        <end position="347"/>
    </location>
</feature>
<feature type="region of interest" description="Disordered" evidence="2">
    <location>
        <begin position="31"/>
        <end position="69"/>
    </location>
</feature>
<feature type="region of interest" description="Disordered" evidence="2">
    <location>
        <begin position="242"/>
        <end position="261"/>
    </location>
</feature>
<proteinExistence type="predicted"/>
<feature type="compositionally biased region" description="Basic and acidic residues" evidence="2">
    <location>
        <begin position="535"/>
        <end position="553"/>
    </location>
</feature>
<feature type="region of interest" description="Disordered" evidence="2">
    <location>
        <begin position="529"/>
        <end position="553"/>
    </location>
</feature>
<comment type="caution">
    <text evidence="3">The sequence shown here is derived from an EMBL/GenBank/DDBJ whole genome shotgun (WGS) entry which is preliminary data.</text>
</comment>
<feature type="compositionally biased region" description="Basic residues" evidence="2">
    <location>
        <begin position="322"/>
        <end position="335"/>
    </location>
</feature>
<dbReference type="Proteomes" id="UP001295684">
    <property type="component" value="Unassembled WGS sequence"/>
</dbReference>